<feature type="active site" description="Proton donor" evidence="8">
    <location>
        <position position="357"/>
    </location>
</feature>
<dbReference type="InterPro" id="IPR029018">
    <property type="entry name" value="Hex-like_dom2"/>
</dbReference>
<evidence type="ECO:0000256" key="5">
    <source>
        <dbReference type="ARBA" id="ARBA00023180"/>
    </source>
</evidence>
<dbReference type="EMBL" id="JAPEUX010000008">
    <property type="protein sequence ID" value="KAJ4347114.1"/>
    <property type="molecule type" value="Genomic_DNA"/>
</dbReference>
<name>A0A9W8XE17_9PLEO</name>
<comment type="similarity">
    <text evidence="2 7">Belongs to the glycosyl hydrolase 20 family.</text>
</comment>
<dbReference type="EC" id="3.2.1.52" evidence="7"/>
<dbReference type="GO" id="GO:0030203">
    <property type="term" value="P:glycosaminoglycan metabolic process"/>
    <property type="evidence" value="ECO:0007669"/>
    <property type="project" value="TreeGrafter"/>
</dbReference>
<evidence type="ECO:0000313" key="12">
    <source>
        <dbReference type="Proteomes" id="UP001140513"/>
    </source>
</evidence>
<dbReference type="PANTHER" id="PTHR22600:SF58">
    <property type="entry name" value="BETA-HEXOSAMINIDASE"/>
    <property type="match status" value="1"/>
</dbReference>
<evidence type="ECO:0000256" key="7">
    <source>
        <dbReference type="PIRNR" id="PIRNR001093"/>
    </source>
</evidence>
<gene>
    <name evidence="11" type="primary">NAG1_2</name>
    <name evidence="11" type="ORF">N0V89_011052</name>
</gene>
<dbReference type="OrthoDB" id="428480at2759"/>
<keyword evidence="6 7" id="KW-0326">Glycosidase</keyword>
<sequence length="584" mass="65802">MHYDIPKEYKHGDTVLWISKDTSFDWAGAGDVGTLMFQPGYEYGFRIHSNTQPIIQDEESRRRVKRSGEAPTGDEIIDNAIYAAKQTIFKKNFVPWKFHPRNWTEPSAENGTYISTVNLEVLQDDPEDIAKPLAGTVDESYALELREGGNVSITANSSVGIVRGLVSFTQLFYEHSEGGAYTPFAPVTIFDVPVFQHRGINLDVSRNYFSVKDIERTIDAAAYNKMNRFHLHVTDAQSWPLEIPALPELSAKGAYRPELVYTKEDFANLQYYASMQGVEFITEIDMPGHTSSIALSHPDLIAAYNVQPDWNTYCAEPPCGTLKLNSTNVDDFLKKLFDDLLPRVLPFSSYFHTGGDEVNKNSYLKDDTVNSNDSAVLQPLMQKFVDRNHDQIRAAGLTPLVWEETLLDWNLTLGSDVIVQSWQSDEAVAQIVAKGHKVLAGNYNYWYLDCGKGQWLNFDTSVSAQYWPYEDYCAPFHNWRLAYSYDPLTSVPTDSQHLVIGGEAHMWAEQTDPINVDRMIWPRGSAVAEILWSGAKDAQGQNRSQIDAAPRLSEMRERLVARGIGAEPIQMPFCTMEGNVCELG</sequence>
<dbReference type="SUPFAM" id="SSF55545">
    <property type="entry name" value="beta-N-acetylhexosaminidase-like domain"/>
    <property type="match status" value="1"/>
</dbReference>
<evidence type="ECO:0000256" key="4">
    <source>
        <dbReference type="ARBA" id="ARBA00022801"/>
    </source>
</evidence>
<dbReference type="InterPro" id="IPR025705">
    <property type="entry name" value="Beta_hexosaminidase_sua/sub"/>
</dbReference>
<keyword evidence="11" id="KW-0413">Isomerase</keyword>
<dbReference type="GeneID" id="80914582"/>
<evidence type="ECO:0000313" key="11">
    <source>
        <dbReference type="EMBL" id="KAJ4347114.1"/>
    </source>
</evidence>
<dbReference type="SUPFAM" id="SSF51445">
    <property type="entry name" value="(Trans)glycosidases"/>
    <property type="match status" value="1"/>
</dbReference>
<dbReference type="PRINTS" id="PR00738">
    <property type="entry name" value="GLHYDRLASE20"/>
</dbReference>
<keyword evidence="5" id="KW-0325">Glycoprotein</keyword>
<evidence type="ECO:0000256" key="8">
    <source>
        <dbReference type="PIRSR" id="PIRSR001093-1"/>
    </source>
</evidence>
<feature type="domain" description="Glycoside hydrolase family 20 catalytic" evidence="9">
    <location>
        <begin position="195"/>
        <end position="534"/>
    </location>
</feature>
<keyword evidence="12" id="KW-1185">Reference proteome</keyword>
<dbReference type="InterPro" id="IPR029019">
    <property type="entry name" value="HEX_eukaryotic_N"/>
</dbReference>
<evidence type="ECO:0000256" key="1">
    <source>
        <dbReference type="ARBA" id="ARBA00001231"/>
    </source>
</evidence>
<evidence type="ECO:0000256" key="3">
    <source>
        <dbReference type="ARBA" id="ARBA00022729"/>
    </source>
</evidence>
<dbReference type="PANTHER" id="PTHR22600">
    <property type="entry name" value="BETA-HEXOSAMINIDASE"/>
    <property type="match status" value="1"/>
</dbReference>
<feature type="domain" description="Beta-hexosaminidase eukaryotic type N-terminal" evidence="10">
    <location>
        <begin position="6"/>
        <end position="171"/>
    </location>
</feature>
<comment type="catalytic activity">
    <reaction evidence="1 7">
        <text>Hydrolysis of terminal non-reducing N-acetyl-D-hexosamine residues in N-acetyl-beta-D-hexosaminides.</text>
        <dbReference type="EC" id="3.2.1.52"/>
    </reaction>
</comment>
<dbReference type="GO" id="GO:0016231">
    <property type="term" value="F:beta-N-acetylglucosaminidase activity"/>
    <property type="evidence" value="ECO:0007669"/>
    <property type="project" value="TreeGrafter"/>
</dbReference>
<evidence type="ECO:0000256" key="2">
    <source>
        <dbReference type="ARBA" id="ARBA00006285"/>
    </source>
</evidence>
<dbReference type="Proteomes" id="UP001140513">
    <property type="component" value="Unassembled WGS sequence"/>
</dbReference>
<dbReference type="GO" id="GO:0016020">
    <property type="term" value="C:membrane"/>
    <property type="evidence" value="ECO:0007669"/>
    <property type="project" value="TreeGrafter"/>
</dbReference>
<dbReference type="GO" id="GO:0016853">
    <property type="term" value="F:isomerase activity"/>
    <property type="evidence" value="ECO:0007669"/>
    <property type="project" value="UniProtKB-KW"/>
</dbReference>
<dbReference type="CDD" id="cd06562">
    <property type="entry name" value="GH20_HexA_HexB-like"/>
    <property type="match status" value="1"/>
</dbReference>
<dbReference type="InterPro" id="IPR017853">
    <property type="entry name" value="GH"/>
</dbReference>
<dbReference type="Gene3D" id="3.30.379.10">
    <property type="entry name" value="Chitobiase/beta-hexosaminidase domain 2-like"/>
    <property type="match status" value="1"/>
</dbReference>
<dbReference type="GO" id="GO:0005975">
    <property type="term" value="P:carbohydrate metabolic process"/>
    <property type="evidence" value="ECO:0007669"/>
    <property type="project" value="InterPro"/>
</dbReference>
<evidence type="ECO:0000256" key="6">
    <source>
        <dbReference type="ARBA" id="ARBA00023295"/>
    </source>
</evidence>
<comment type="caution">
    <text evidence="11">The sequence shown here is derived from an EMBL/GenBank/DDBJ whole genome shotgun (WGS) entry which is preliminary data.</text>
</comment>
<accession>A0A9W8XE17</accession>
<protein>
    <recommendedName>
        <fullName evidence="7">Beta-hexosaminidase</fullName>
        <ecNumber evidence="7">3.2.1.52</ecNumber>
    </recommendedName>
</protein>
<evidence type="ECO:0000259" key="10">
    <source>
        <dbReference type="Pfam" id="PF14845"/>
    </source>
</evidence>
<proteinExistence type="inferred from homology"/>
<dbReference type="Gene3D" id="3.20.20.80">
    <property type="entry name" value="Glycosidases"/>
    <property type="match status" value="1"/>
</dbReference>
<dbReference type="Pfam" id="PF14845">
    <property type="entry name" value="Glycohydro_20b2"/>
    <property type="match status" value="1"/>
</dbReference>
<dbReference type="FunFam" id="3.20.20.80:FF:000063">
    <property type="entry name" value="Beta-hexosaminidase"/>
    <property type="match status" value="1"/>
</dbReference>
<dbReference type="AlphaFoldDB" id="A0A9W8XE17"/>
<keyword evidence="4 7" id="KW-0378">Hydrolase</keyword>
<reference evidence="11" key="1">
    <citation type="submission" date="2022-10" db="EMBL/GenBank/DDBJ databases">
        <title>Tapping the CABI collections for fungal endophytes: first genome assemblies for Collariella, Neodidymelliopsis, Ascochyta clinopodiicola, Didymella pomorum, Didymosphaeria variabile, Neocosmospora piperis and Neocucurbitaria cava.</title>
        <authorList>
            <person name="Hill R."/>
        </authorList>
    </citation>
    <scope>NUCLEOTIDE SEQUENCE</scope>
    <source>
        <strain evidence="11">IMI 356815</strain>
    </source>
</reference>
<dbReference type="PIRSF" id="PIRSF001093">
    <property type="entry name" value="B-hxosamndse_ab_euk"/>
    <property type="match status" value="1"/>
</dbReference>
<dbReference type="RefSeq" id="XP_056066914.1">
    <property type="nucleotide sequence ID" value="XM_056219787.1"/>
</dbReference>
<organism evidence="11 12">
    <name type="scientific">Didymosphaeria variabile</name>
    <dbReference type="NCBI Taxonomy" id="1932322"/>
    <lineage>
        <taxon>Eukaryota</taxon>
        <taxon>Fungi</taxon>
        <taxon>Dikarya</taxon>
        <taxon>Ascomycota</taxon>
        <taxon>Pezizomycotina</taxon>
        <taxon>Dothideomycetes</taxon>
        <taxon>Pleosporomycetidae</taxon>
        <taxon>Pleosporales</taxon>
        <taxon>Massarineae</taxon>
        <taxon>Didymosphaeriaceae</taxon>
        <taxon>Didymosphaeria</taxon>
    </lineage>
</organism>
<dbReference type="InterPro" id="IPR015883">
    <property type="entry name" value="Glyco_hydro_20_cat"/>
</dbReference>
<evidence type="ECO:0000259" key="9">
    <source>
        <dbReference type="Pfam" id="PF00728"/>
    </source>
</evidence>
<dbReference type="Pfam" id="PF00728">
    <property type="entry name" value="Glyco_hydro_20"/>
    <property type="match status" value="1"/>
</dbReference>
<keyword evidence="3" id="KW-0732">Signal</keyword>